<dbReference type="EC" id="3.6.4.13" evidence="1"/>
<dbReference type="Proteomes" id="UP000624244">
    <property type="component" value="Unassembled WGS sequence"/>
</dbReference>
<evidence type="ECO:0000313" key="13">
    <source>
        <dbReference type="Proteomes" id="UP000624244"/>
    </source>
</evidence>
<keyword evidence="3 8" id="KW-0378">Hydrolase</keyword>
<evidence type="ECO:0000256" key="2">
    <source>
        <dbReference type="ARBA" id="ARBA00022741"/>
    </source>
</evidence>
<evidence type="ECO:0000256" key="8">
    <source>
        <dbReference type="RuleBase" id="RU000492"/>
    </source>
</evidence>
<reference evidence="12" key="1">
    <citation type="submission" date="2019-11" db="EMBL/GenBank/DDBJ databases">
        <title>Bipolaris sorokiniana Genome sequencing.</title>
        <authorList>
            <person name="Wang H."/>
        </authorList>
    </citation>
    <scope>NUCLEOTIDE SEQUENCE</scope>
</reference>
<evidence type="ECO:0000256" key="1">
    <source>
        <dbReference type="ARBA" id="ARBA00012552"/>
    </source>
</evidence>
<evidence type="ECO:0000256" key="7">
    <source>
        <dbReference type="ARBA" id="ARBA00047984"/>
    </source>
</evidence>
<evidence type="ECO:0000259" key="10">
    <source>
        <dbReference type="PROSITE" id="PS51192"/>
    </source>
</evidence>
<organism evidence="12 13">
    <name type="scientific">Cochliobolus sativus</name>
    <name type="common">Common root rot and spot blotch fungus</name>
    <name type="synonym">Bipolaris sorokiniana</name>
    <dbReference type="NCBI Taxonomy" id="45130"/>
    <lineage>
        <taxon>Eukaryota</taxon>
        <taxon>Fungi</taxon>
        <taxon>Dikarya</taxon>
        <taxon>Ascomycota</taxon>
        <taxon>Pezizomycotina</taxon>
        <taxon>Dothideomycetes</taxon>
        <taxon>Pleosporomycetidae</taxon>
        <taxon>Pleosporales</taxon>
        <taxon>Pleosporineae</taxon>
        <taxon>Pleosporaceae</taxon>
        <taxon>Bipolaris</taxon>
    </lineage>
</organism>
<dbReference type="Pfam" id="PF00270">
    <property type="entry name" value="DEAD"/>
    <property type="match status" value="1"/>
</dbReference>
<comment type="catalytic activity">
    <reaction evidence="7">
        <text>ATP + H2O = ADP + phosphate + H(+)</text>
        <dbReference type="Rhea" id="RHEA:13065"/>
        <dbReference type="ChEBI" id="CHEBI:15377"/>
        <dbReference type="ChEBI" id="CHEBI:15378"/>
        <dbReference type="ChEBI" id="CHEBI:30616"/>
        <dbReference type="ChEBI" id="CHEBI:43474"/>
        <dbReference type="ChEBI" id="CHEBI:456216"/>
        <dbReference type="EC" id="3.6.4.13"/>
    </reaction>
</comment>
<proteinExistence type="inferred from homology"/>
<dbReference type="PROSITE" id="PS51194">
    <property type="entry name" value="HELICASE_CTER"/>
    <property type="match status" value="1"/>
</dbReference>
<dbReference type="EMBL" id="WNKQ01000001">
    <property type="protein sequence ID" value="KAF5854136.1"/>
    <property type="molecule type" value="Genomic_DNA"/>
</dbReference>
<feature type="domain" description="Helicase C-terminal" evidence="11">
    <location>
        <begin position="271"/>
        <end position="416"/>
    </location>
</feature>
<dbReference type="GO" id="GO:0003723">
    <property type="term" value="F:RNA binding"/>
    <property type="evidence" value="ECO:0007669"/>
    <property type="project" value="UniProtKB-KW"/>
</dbReference>
<comment type="similarity">
    <text evidence="8">Belongs to the DEAD box helicase family.</text>
</comment>
<dbReference type="PANTHER" id="PTHR47959">
    <property type="entry name" value="ATP-DEPENDENT RNA HELICASE RHLE-RELATED"/>
    <property type="match status" value="1"/>
</dbReference>
<dbReference type="SMART" id="SM00490">
    <property type="entry name" value="HELICc"/>
    <property type="match status" value="1"/>
</dbReference>
<dbReference type="SMART" id="SM00487">
    <property type="entry name" value="DEXDc"/>
    <property type="match status" value="1"/>
</dbReference>
<dbReference type="PANTHER" id="PTHR47959:SF1">
    <property type="entry name" value="ATP-DEPENDENT RNA HELICASE DBPA"/>
    <property type="match status" value="1"/>
</dbReference>
<dbReference type="InterPro" id="IPR001650">
    <property type="entry name" value="Helicase_C-like"/>
</dbReference>
<dbReference type="Pfam" id="PF00271">
    <property type="entry name" value="Helicase_C"/>
    <property type="match status" value="1"/>
</dbReference>
<dbReference type="InterPro" id="IPR014001">
    <property type="entry name" value="Helicase_ATP-bd"/>
</dbReference>
<evidence type="ECO:0000256" key="5">
    <source>
        <dbReference type="ARBA" id="ARBA00022840"/>
    </source>
</evidence>
<name>A0A8H5ZRZ7_COCSA</name>
<gene>
    <name evidence="12" type="ORF">GGP41_006885</name>
</gene>
<comment type="caution">
    <text evidence="12">The sequence shown here is derived from an EMBL/GenBank/DDBJ whole genome shotgun (WGS) entry which is preliminary data.</text>
</comment>
<keyword evidence="5 8" id="KW-0067">ATP-binding</keyword>
<dbReference type="InterPro" id="IPR050079">
    <property type="entry name" value="DEAD_box_RNA_helicase"/>
</dbReference>
<keyword evidence="2 8" id="KW-0547">Nucleotide-binding</keyword>
<dbReference type="GO" id="GO:0005524">
    <property type="term" value="F:ATP binding"/>
    <property type="evidence" value="ECO:0007669"/>
    <property type="project" value="UniProtKB-KW"/>
</dbReference>
<evidence type="ECO:0000313" key="12">
    <source>
        <dbReference type="EMBL" id="KAF5854136.1"/>
    </source>
</evidence>
<evidence type="ECO:0000256" key="3">
    <source>
        <dbReference type="ARBA" id="ARBA00022801"/>
    </source>
</evidence>
<dbReference type="CDD" id="cd17946">
    <property type="entry name" value="DEADc_DDX24"/>
    <property type="match status" value="1"/>
</dbReference>
<sequence length="561" mass="61781">MLGALAKLKFSKPTNIQTSTIPEIIAGRDVIGKASTGSGKTLAFGIPIIESYLAGRAAPKDTKDKVPLALIIAPTRELAHQINEHLVKLCAKGDFDSPYIASITGGLSVQKQRRQLEKADIVVGTPGRLWEVISSGQGLLAKFKQIKFLVVDEADRLLSQGHFKEMDDILKVLEPDDEVDENAEPAETPEANRQTLVFSATFGKDLQRKLAGKAKFGGDQMNQQQSMEYLLKKLRFREEKPKFIDANPTSQMASKLQEGLIECAGPEKDLYLYSLLMFYTKKRALVFTNSISAVRRITPFLTNLNLPALPLHSNMPQKARLRSIERFKERPGSILVATDVAARGLDIPKVELVIHYHLPRAADTYVHRSGRTARANASGASILICAPEEVAGVRRLIAKVHARAASAPKTKNTSFFIRTLDIDRRIVSRLKPRATISKRLADTVIAKEKKNSGDDVLRQAAEDLGVDYDSEEFDKEAKGKRGRGAGRKKKEREASQMTKAEMQALRAELKALLSQRINTGVSARYLTSGGIDVDALMAGEGNLEFLGHVDGLGFDDEDVEE</sequence>
<accession>A0A8H5ZRZ7</accession>
<dbReference type="InterPro" id="IPR000629">
    <property type="entry name" value="RNA-helicase_DEAD-box_CS"/>
</dbReference>
<keyword evidence="6" id="KW-0694">RNA-binding</keyword>
<feature type="compositionally biased region" description="Basic residues" evidence="9">
    <location>
        <begin position="478"/>
        <end position="490"/>
    </location>
</feature>
<dbReference type="InterPro" id="IPR011545">
    <property type="entry name" value="DEAD/DEAH_box_helicase_dom"/>
</dbReference>
<evidence type="ECO:0000256" key="9">
    <source>
        <dbReference type="SAM" id="MobiDB-lite"/>
    </source>
</evidence>
<feature type="domain" description="Helicase ATP-binding" evidence="10">
    <location>
        <begin position="21"/>
        <end position="220"/>
    </location>
</feature>
<protein>
    <recommendedName>
        <fullName evidence="1">RNA helicase</fullName>
        <ecNumber evidence="1">3.6.4.13</ecNumber>
    </recommendedName>
</protein>
<dbReference type="PROSITE" id="PS51192">
    <property type="entry name" value="HELICASE_ATP_BIND_1"/>
    <property type="match status" value="1"/>
</dbReference>
<evidence type="ECO:0000256" key="6">
    <source>
        <dbReference type="ARBA" id="ARBA00022884"/>
    </source>
</evidence>
<dbReference type="GO" id="GO:0003724">
    <property type="term" value="F:RNA helicase activity"/>
    <property type="evidence" value="ECO:0007669"/>
    <property type="project" value="UniProtKB-EC"/>
</dbReference>
<dbReference type="CDD" id="cd18787">
    <property type="entry name" value="SF2_C_DEAD"/>
    <property type="match status" value="1"/>
</dbReference>
<evidence type="ECO:0000256" key="4">
    <source>
        <dbReference type="ARBA" id="ARBA00022806"/>
    </source>
</evidence>
<dbReference type="SUPFAM" id="SSF52540">
    <property type="entry name" value="P-loop containing nucleoside triphosphate hydrolases"/>
    <property type="match status" value="1"/>
</dbReference>
<feature type="region of interest" description="Disordered" evidence="9">
    <location>
        <begin position="472"/>
        <end position="496"/>
    </location>
</feature>
<dbReference type="GO" id="GO:0005829">
    <property type="term" value="C:cytosol"/>
    <property type="evidence" value="ECO:0007669"/>
    <property type="project" value="TreeGrafter"/>
</dbReference>
<dbReference type="InterPro" id="IPR027417">
    <property type="entry name" value="P-loop_NTPase"/>
</dbReference>
<dbReference type="PROSITE" id="PS00039">
    <property type="entry name" value="DEAD_ATP_HELICASE"/>
    <property type="match status" value="1"/>
</dbReference>
<dbReference type="AlphaFoldDB" id="A0A8H5ZRZ7"/>
<evidence type="ECO:0000259" key="11">
    <source>
        <dbReference type="PROSITE" id="PS51194"/>
    </source>
</evidence>
<keyword evidence="4 8" id="KW-0347">Helicase</keyword>
<dbReference type="Gene3D" id="3.40.50.300">
    <property type="entry name" value="P-loop containing nucleotide triphosphate hydrolases"/>
    <property type="match status" value="2"/>
</dbReference>
<dbReference type="GO" id="GO:0016787">
    <property type="term" value="F:hydrolase activity"/>
    <property type="evidence" value="ECO:0007669"/>
    <property type="project" value="UniProtKB-KW"/>
</dbReference>